<name>A0A200PSK1_MACCD</name>
<dbReference type="Gene3D" id="3.40.50.150">
    <property type="entry name" value="Vaccinia Virus protein VP39"/>
    <property type="match status" value="1"/>
</dbReference>
<keyword evidence="2" id="KW-1133">Transmembrane helix</keyword>
<feature type="transmembrane region" description="Helical" evidence="2">
    <location>
        <begin position="12"/>
        <end position="33"/>
    </location>
</feature>
<gene>
    <name evidence="4" type="ORF">BVC80_4863g1</name>
</gene>
<keyword evidence="5" id="KW-1185">Reference proteome</keyword>
<keyword evidence="4" id="KW-0808">Transferase</keyword>
<sequence length="269" mass="30636">MKTATRTKPLVLRPLILSVFLSLTVLSLIILFLQPHYQKTTTNSSIVSHQPRKSFSEDNKNNVNGGTDDLRIRPGFNSYDSYIKRQLDKTLNPKLRKVWMTRDWDRKINVFSKFFSNLRNENLLSNDSKALCIGARVGQEVAALKRIGVADSVGIDLVPYPPLVLKGDFHDQPFENNTFDFEFSNVFDHALYPSKFVGEIERTLKPGGVCVLHVALSRRADKYSANDLYSVGPLMKMFRVSEVVHVRSVDGFGLDTEVVFRKKINNQRL</sequence>
<feature type="region of interest" description="Disordered" evidence="1">
    <location>
        <begin position="43"/>
        <end position="67"/>
    </location>
</feature>
<accession>A0A200PSK1</accession>
<keyword evidence="2" id="KW-0472">Membrane</keyword>
<proteinExistence type="predicted"/>
<evidence type="ECO:0000259" key="3">
    <source>
        <dbReference type="Pfam" id="PF08241"/>
    </source>
</evidence>
<dbReference type="OrthoDB" id="1909814at2759"/>
<keyword evidence="2" id="KW-0812">Transmembrane</keyword>
<keyword evidence="4" id="KW-0489">Methyltransferase</keyword>
<dbReference type="FunCoup" id="A0A200PSK1">
    <property type="interactions" value="23"/>
</dbReference>
<dbReference type="PANTHER" id="PTHR45085:SF2">
    <property type="entry name" value="F21J9.14"/>
    <property type="match status" value="1"/>
</dbReference>
<evidence type="ECO:0000256" key="2">
    <source>
        <dbReference type="SAM" id="Phobius"/>
    </source>
</evidence>
<comment type="caution">
    <text evidence="4">The sequence shown here is derived from an EMBL/GenBank/DDBJ whole genome shotgun (WGS) entry which is preliminary data.</text>
</comment>
<dbReference type="GO" id="GO:0008757">
    <property type="term" value="F:S-adenosylmethionine-dependent methyltransferase activity"/>
    <property type="evidence" value="ECO:0007669"/>
    <property type="project" value="InterPro"/>
</dbReference>
<dbReference type="PANTHER" id="PTHR45085">
    <property type="entry name" value="F21J9.14"/>
    <property type="match status" value="1"/>
</dbReference>
<dbReference type="InterPro" id="IPR029063">
    <property type="entry name" value="SAM-dependent_MTases_sf"/>
</dbReference>
<dbReference type="AlphaFoldDB" id="A0A200PSK1"/>
<dbReference type="EMBL" id="MVGT01004157">
    <property type="protein sequence ID" value="OVA01199.1"/>
    <property type="molecule type" value="Genomic_DNA"/>
</dbReference>
<dbReference type="InterPro" id="IPR013216">
    <property type="entry name" value="Methyltransf_11"/>
</dbReference>
<dbReference type="Pfam" id="PF08241">
    <property type="entry name" value="Methyltransf_11"/>
    <property type="match status" value="1"/>
</dbReference>
<protein>
    <submittedName>
        <fullName evidence="4">Methyltransferase type 11</fullName>
    </submittedName>
</protein>
<dbReference type="GO" id="GO:0032259">
    <property type="term" value="P:methylation"/>
    <property type="evidence" value="ECO:0007669"/>
    <property type="project" value="UniProtKB-KW"/>
</dbReference>
<dbReference type="OMA" id="KVWITRD"/>
<dbReference type="STRING" id="56857.A0A200PSK1"/>
<feature type="domain" description="Methyltransferase type 11" evidence="3">
    <location>
        <begin position="131"/>
        <end position="212"/>
    </location>
</feature>
<evidence type="ECO:0000313" key="4">
    <source>
        <dbReference type="EMBL" id="OVA01199.1"/>
    </source>
</evidence>
<organism evidence="4 5">
    <name type="scientific">Macleaya cordata</name>
    <name type="common">Five-seeded plume-poppy</name>
    <name type="synonym">Bocconia cordata</name>
    <dbReference type="NCBI Taxonomy" id="56857"/>
    <lineage>
        <taxon>Eukaryota</taxon>
        <taxon>Viridiplantae</taxon>
        <taxon>Streptophyta</taxon>
        <taxon>Embryophyta</taxon>
        <taxon>Tracheophyta</taxon>
        <taxon>Spermatophyta</taxon>
        <taxon>Magnoliopsida</taxon>
        <taxon>Ranunculales</taxon>
        <taxon>Papaveraceae</taxon>
        <taxon>Papaveroideae</taxon>
        <taxon>Macleaya</taxon>
    </lineage>
</organism>
<dbReference type="Proteomes" id="UP000195402">
    <property type="component" value="Unassembled WGS sequence"/>
</dbReference>
<evidence type="ECO:0000313" key="5">
    <source>
        <dbReference type="Proteomes" id="UP000195402"/>
    </source>
</evidence>
<dbReference type="SUPFAM" id="SSF53335">
    <property type="entry name" value="S-adenosyl-L-methionine-dependent methyltransferases"/>
    <property type="match status" value="1"/>
</dbReference>
<dbReference type="InParanoid" id="A0A200PSK1"/>
<dbReference type="CDD" id="cd02440">
    <property type="entry name" value="AdoMet_MTases"/>
    <property type="match status" value="1"/>
</dbReference>
<evidence type="ECO:0000256" key="1">
    <source>
        <dbReference type="SAM" id="MobiDB-lite"/>
    </source>
</evidence>
<reference evidence="4 5" key="1">
    <citation type="journal article" date="2017" name="Mol. Plant">
        <title>The Genome of Medicinal Plant Macleaya cordata Provides New Insights into Benzylisoquinoline Alkaloids Metabolism.</title>
        <authorList>
            <person name="Liu X."/>
            <person name="Liu Y."/>
            <person name="Huang P."/>
            <person name="Ma Y."/>
            <person name="Qing Z."/>
            <person name="Tang Q."/>
            <person name="Cao H."/>
            <person name="Cheng P."/>
            <person name="Zheng Y."/>
            <person name="Yuan Z."/>
            <person name="Zhou Y."/>
            <person name="Liu J."/>
            <person name="Tang Z."/>
            <person name="Zhuo Y."/>
            <person name="Zhang Y."/>
            <person name="Yu L."/>
            <person name="Huang J."/>
            <person name="Yang P."/>
            <person name="Peng Q."/>
            <person name="Zhang J."/>
            <person name="Jiang W."/>
            <person name="Zhang Z."/>
            <person name="Lin K."/>
            <person name="Ro D.K."/>
            <person name="Chen X."/>
            <person name="Xiong X."/>
            <person name="Shang Y."/>
            <person name="Huang S."/>
            <person name="Zeng J."/>
        </authorList>
    </citation>
    <scope>NUCLEOTIDE SEQUENCE [LARGE SCALE GENOMIC DNA]</scope>
    <source>
        <strain evidence="5">cv. BLH2017</strain>
        <tissue evidence="4">Root</tissue>
    </source>
</reference>